<sequence>MEIRVMKTSAKKSFESLPKTYNELVGIHMPRPIHDEADYNNTVEMVDMLAGHDLTPDQEDYLAILAGLIETHEKEHVKESLPKNKNVLGYLMQEHGITGDGLARILGIDRSTAYRLVKGERNLTVPLIKTLAKYFNISTEAFM</sequence>
<dbReference type="Gene3D" id="1.10.260.40">
    <property type="entry name" value="lambda repressor-like DNA-binding domains"/>
    <property type="match status" value="1"/>
</dbReference>
<dbReference type="OrthoDB" id="197838at2"/>
<evidence type="ECO:0000313" key="2">
    <source>
        <dbReference type="EMBL" id="AWI10533.1"/>
    </source>
</evidence>
<evidence type="ECO:0000259" key="1">
    <source>
        <dbReference type="PROSITE" id="PS50943"/>
    </source>
</evidence>
<dbReference type="CDD" id="cd00093">
    <property type="entry name" value="HTH_XRE"/>
    <property type="match status" value="1"/>
</dbReference>
<dbReference type="SUPFAM" id="SSF47413">
    <property type="entry name" value="lambda repressor-like DNA-binding domains"/>
    <property type="match status" value="1"/>
</dbReference>
<keyword evidence="3" id="KW-1185">Reference proteome</keyword>
<dbReference type="GO" id="GO:0003677">
    <property type="term" value="F:DNA binding"/>
    <property type="evidence" value="ECO:0007669"/>
    <property type="project" value="InterPro"/>
</dbReference>
<dbReference type="SMART" id="SM00530">
    <property type="entry name" value="HTH_XRE"/>
    <property type="match status" value="1"/>
</dbReference>
<proteinExistence type="predicted"/>
<dbReference type="PROSITE" id="PS50943">
    <property type="entry name" value="HTH_CROC1"/>
    <property type="match status" value="1"/>
</dbReference>
<accession>A0A2U8E6R6</accession>
<dbReference type="Pfam" id="PF01381">
    <property type="entry name" value="HTH_3"/>
    <property type="match status" value="1"/>
</dbReference>
<dbReference type="InterPro" id="IPR010982">
    <property type="entry name" value="Lambda_DNA-bd_dom_sf"/>
</dbReference>
<organism evidence="2 3">
    <name type="scientific">Ereboglobus luteus</name>
    <dbReference type="NCBI Taxonomy" id="1796921"/>
    <lineage>
        <taxon>Bacteria</taxon>
        <taxon>Pseudomonadati</taxon>
        <taxon>Verrucomicrobiota</taxon>
        <taxon>Opitutia</taxon>
        <taxon>Opitutales</taxon>
        <taxon>Opitutaceae</taxon>
        <taxon>Ereboglobus</taxon>
    </lineage>
</organism>
<evidence type="ECO:0000313" key="3">
    <source>
        <dbReference type="Proteomes" id="UP000244896"/>
    </source>
</evidence>
<dbReference type="Proteomes" id="UP000244896">
    <property type="component" value="Chromosome"/>
</dbReference>
<feature type="domain" description="HTH cro/C1-type" evidence="1">
    <location>
        <begin position="90"/>
        <end position="142"/>
    </location>
</feature>
<dbReference type="EMBL" id="CP023004">
    <property type="protein sequence ID" value="AWI10533.1"/>
    <property type="molecule type" value="Genomic_DNA"/>
</dbReference>
<dbReference type="AlphaFoldDB" id="A0A2U8E6R6"/>
<reference evidence="2 3" key="1">
    <citation type="journal article" date="2018" name="Syst. Appl. Microbiol.">
        <title>Ereboglobus luteus gen. nov. sp. nov. from cockroach guts, and new insights into the oxygen relationship of the genera Opitutus and Didymococcus (Verrucomicrobia: Opitutaceae).</title>
        <authorList>
            <person name="Tegtmeier D."/>
            <person name="Belitz A."/>
            <person name="Radek R."/>
            <person name="Heimerl T."/>
            <person name="Brune A."/>
        </authorList>
    </citation>
    <scope>NUCLEOTIDE SEQUENCE [LARGE SCALE GENOMIC DNA]</scope>
    <source>
        <strain evidence="2 3">Ho45</strain>
    </source>
</reference>
<dbReference type="KEGG" id="elut:CKA38_05280"/>
<dbReference type="InterPro" id="IPR001387">
    <property type="entry name" value="Cro/C1-type_HTH"/>
</dbReference>
<name>A0A2U8E6R6_9BACT</name>
<protein>
    <submittedName>
        <fullName evidence="2">Transcriptional regulator</fullName>
    </submittedName>
</protein>
<gene>
    <name evidence="2" type="ORF">CKA38_05280</name>
</gene>